<dbReference type="Pfam" id="PF25917">
    <property type="entry name" value="BSH_RND"/>
    <property type="match status" value="1"/>
</dbReference>
<evidence type="ECO:0000313" key="5">
    <source>
        <dbReference type="Proteomes" id="UP000240357"/>
    </source>
</evidence>
<dbReference type="PANTHER" id="PTHR30469">
    <property type="entry name" value="MULTIDRUG RESISTANCE PROTEIN MDTA"/>
    <property type="match status" value="1"/>
</dbReference>
<sequence>MKKVFLGLVVVVFLGLSGWLGYYFYKKANTDPIVYKTEKPFYTNIVKKTVATGSIVPRKEVQVKSQVSGIVEQLYVEAGQIVKAGQLLAKIKIVPNVANVNNAQSTLQTARINYAEAQRELARQQQLFDQKVIAEQEFNRIRLDASLKKEALTSAENNLQIALKGASQRTGGGSTLVYSTISGMLLDVPVKVGTSVIERNNFNEGTSIATVADMKDLIFEGKIDESEVGKVREGMNLNLTIGAIEDRTFKAKLEYIAPKGVTEEGAIKFQVRAKVLLDPKDFIRAGYSANADIVLDQKENVLALKESLLQFGKGKDSTYVEIETGPQQFKKQLVKTGISDGINIEVVSGVSKDNKIKVKEPEAPEKTEKKNS</sequence>
<comment type="caution">
    <text evidence="4">The sequence shown here is derived from an EMBL/GenBank/DDBJ whole genome shotgun (WGS) entry which is preliminary data.</text>
</comment>
<organism evidence="4 5">
    <name type="scientific">Adhaeribacter arboris</name>
    <dbReference type="NCBI Taxonomy" id="2072846"/>
    <lineage>
        <taxon>Bacteria</taxon>
        <taxon>Pseudomonadati</taxon>
        <taxon>Bacteroidota</taxon>
        <taxon>Cytophagia</taxon>
        <taxon>Cytophagales</taxon>
        <taxon>Hymenobacteraceae</taxon>
        <taxon>Adhaeribacter</taxon>
    </lineage>
</organism>
<keyword evidence="5" id="KW-1185">Reference proteome</keyword>
<evidence type="ECO:0000256" key="1">
    <source>
        <dbReference type="ARBA" id="ARBA00009477"/>
    </source>
</evidence>
<dbReference type="EMBL" id="PYFT01000001">
    <property type="protein sequence ID" value="PSR54907.1"/>
    <property type="molecule type" value="Genomic_DNA"/>
</dbReference>
<dbReference type="PANTHER" id="PTHR30469:SF33">
    <property type="entry name" value="SLR1207 PROTEIN"/>
    <property type="match status" value="1"/>
</dbReference>
<dbReference type="NCBIfam" id="TIGR01730">
    <property type="entry name" value="RND_mfp"/>
    <property type="match status" value="1"/>
</dbReference>
<dbReference type="GO" id="GO:1990281">
    <property type="term" value="C:efflux pump complex"/>
    <property type="evidence" value="ECO:0007669"/>
    <property type="project" value="TreeGrafter"/>
</dbReference>
<accession>A0A2T2YHC1</accession>
<dbReference type="Gene3D" id="2.40.30.170">
    <property type="match status" value="1"/>
</dbReference>
<protein>
    <submittedName>
        <fullName evidence="4">Efflux transporter periplasmic adaptor subunit</fullName>
    </submittedName>
</protein>
<dbReference type="OrthoDB" id="9809068at2"/>
<dbReference type="Gene3D" id="2.40.420.20">
    <property type="match status" value="1"/>
</dbReference>
<feature type="domain" description="Multidrug resistance protein MdtA-like barrel-sandwich hybrid" evidence="3">
    <location>
        <begin position="60"/>
        <end position="197"/>
    </location>
</feature>
<feature type="coiled-coil region" evidence="2">
    <location>
        <begin position="100"/>
        <end position="127"/>
    </location>
</feature>
<evidence type="ECO:0000313" key="4">
    <source>
        <dbReference type="EMBL" id="PSR54907.1"/>
    </source>
</evidence>
<comment type="similarity">
    <text evidence="1">Belongs to the membrane fusion protein (MFP) (TC 8.A.1) family.</text>
</comment>
<dbReference type="Gene3D" id="2.40.50.100">
    <property type="match status" value="1"/>
</dbReference>
<evidence type="ECO:0000256" key="2">
    <source>
        <dbReference type="SAM" id="Coils"/>
    </source>
</evidence>
<dbReference type="AlphaFoldDB" id="A0A2T2YHC1"/>
<dbReference type="InterPro" id="IPR006143">
    <property type="entry name" value="RND_pump_MFP"/>
</dbReference>
<proteinExistence type="inferred from homology"/>
<dbReference type="Proteomes" id="UP000240357">
    <property type="component" value="Unassembled WGS sequence"/>
</dbReference>
<name>A0A2T2YHC1_9BACT</name>
<dbReference type="Gene3D" id="1.10.287.470">
    <property type="entry name" value="Helix hairpin bin"/>
    <property type="match status" value="1"/>
</dbReference>
<keyword evidence="2" id="KW-0175">Coiled coil</keyword>
<dbReference type="SUPFAM" id="SSF111369">
    <property type="entry name" value="HlyD-like secretion proteins"/>
    <property type="match status" value="1"/>
</dbReference>
<dbReference type="RefSeq" id="WP_106931024.1">
    <property type="nucleotide sequence ID" value="NZ_PYFT01000001.1"/>
</dbReference>
<dbReference type="InterPro" id="IPR058625">
    <property type="entry name" value="MdtA-like_BSH"/>
</dbReference>
<reference evidence="4 5" key="1">
    <citation type="submission" date="2018-03" db="EMBL/GenBank/DDBJ databases">
        <title>Adhaeribacter sp. HMF7605 Genome sequencing and assembly.</title>
        <authorList>
            <person name="Kang H."/>
            <person name="Kang J."/>
            <person name="Cha I."/>
            <person name="Kim H."/>
            <person name="Joh K."/>
        </authorList>
    </citation>
    <scope>NUCLEOTIDE SEQUENCE [LARGE SCALE GENOMIC DNA]</scope>
    <source>
        <strain evidence="4 5">HMF7605</strain>
    </source>
</reference>
<evidence type="ECO:0000259" key="3">
    <source>
        <dbReference type="Pfam" id="PF25917"/>
    </source>
</evidence>
<dbReference type="GO" id="GO:0015562">
    <property type="term" value="F:efflux transmembrane transporter activity"/>
    <property type="evidence" value="ECO:0007669"/>
    <property type="project" value="TreeGrafter"/>
</dbReference>
<gene>
    <name evidence="4" type="ORF">AHMF7605_16065</name>
</gene>